<dbReference type="Proteomes" id="UP000663829">
    <property type="component" value="Unassembled WGS sequence"/>
</dbReference>
<name>A0A815QMP5_9BILA</name>
<dbReference type="Proteomes" id="UP000681722">
    <property type="component" value="Unassembled WGS sequence"/>
</dbReference>
<feature type="non-terminal residue" evidence="1">
    <location>
        <position position="1"/>
    </location>
</feature>
<evidence type="ECO:0000313" key="3">
    <source>
        <dbReference type="Proteomes" id="UP000663829"/>
    </source>
</evidence>
<keyword evidence="3" id="KW-1185">Reference proteome</keyword>
<dbReference type="AlphaFoldDB" id="A0A815QMP5"/>
<accession>A0A815QMP5</accession>
<reference evidence="1" key="1">
    <citation type="submission" date="2021-02" db="EMBL/GenBank/DDBJ databases">
        <authorList>
            <person name="Nowell W R."/>
        </authorList>
    </citation>
    <scope>NUCLEOTIDE SEQUENCE</scope>
</reference>
<proteinExistence type="predicted"/>
<evidence type="ECO:0000313" key="2">
    <source>
        <dbReference type="EMBL" id="CAF4334585.1"/>
    </source>
</evidence>
<sequence length="230" mass="26384">LKSSEMSDEDELTLAELKFKRETSQKPMEKVLGYDTYMNKDNRMVLIVPDAVTTIITEDRNGLQTTTFFQTQSGSSIRRLTSTCKKSIQEIVSNLAESVAPGQGETLVNLSGLDTMFERAHRQKSTLEVNSAMVSYLIEMYRQYDQQKLPYQEKIRILSLLPEDWTYNEIQEKFGCTRHAVNLAKDLRLSTTTPLHLEPQKCVIRSRISPALTEHFITWLVETEMLVSIP</sequence>
<gene>
    <name evidence="1" type="ORF">GPM918_LOCUS35249</name>
    <name evidence="2" type="ORF">SRO942_LOCUS35963</name>
</gene>
<organism evidence="1 3">
    <name type="scientific">Didymodactylos carnosus</name>
    <dbReference type="NCBI Taxonomy" id="1234261"/>
    <lineage>
        <taxon>Eukaryota</taxon>
        <taxon>Metazoa</taxon>
        <taxon>Spiralia</taxon>
        <taxon>Gnathifera</taxon>
        <taxon>Rotifera</taxon>
        <taxon>Eurotatoria</taxon>
        <taxon>Bdelloidea</taxon>
        <taxon>Philodinida</taxon>
        <taxon>Philodinidae</taxon>
        <taxon>Didymodactylos</taxon>
    </lineage>
</organism>
<dbReference type="EMBL" id="CAJOBC010085702">
    <property type="protein sequence ID" value="CAF4334585.1"/>
    <property type="molecule type" value="Genomic_DNA"/>
</dbReference>
<dbReference type="EMBL" id="CAJNOQ010020242">
    <property type="protein sequence ID" value="CAF1465337.1"/>
    <property type="molecule type" value="Genomic_DNA"/>
</dbReference>
<evidence type="ECO:0000313" key="1">
    <source>
        <dbReference type="EMBL" id="CAF1465337.1"/>
    </source>
</evidence>
<protein>
    <submittedName>
        <fullName evidence="1">Uncharacterized protein</fullName>
    </submittedName>
</protein>
<comment type="caution">
    <text evidence="1">The sequence shown here is derived from an EMBL/GenBank/DDBJ whole genome shotgun (WGS) entry which is preliminary data.</text>
</comment>